<dbReference type="EMBL" id="HBKN01004695">
    <property type="protein sequence ID" value="CAE2256400.1"/>
    <property type="molecule type" value="Transcribed_RNA"/>
</dbReference>
<proteinExistence type="predicted"/>
<organism evidence="2">
    <name type="scientific">Guillardia theta</name>
    <name type="common">Cryptophyte</name>
    <name type="synonym">Cryptomonas phi</name>
    <dbReference type="NCBI Taxonomy" id="55529"/>
    <lineage>
        <taxon>Eukaryota</taxon>
        <taxon>Cryptophyceae</taxon>
        <taxon>Pyrenomonadales</taxon>
        <taxon>Geminigeraceae</taxon>
        <taxon>Guillardia</taxon>
    </lineage>
</organism>
<dbReference type="Pfam" id="PF02996">
    <property type="entry name" value="Prefoldin"/>
    <property type="match status" value="1"/>
</dbReference>
<gene>
    <name evidence="2" type="ORF">GTHE00462_LOCUS3877</name>
</gene>
<dbReference type="InterPro" id="IPR009053">
    <property type="entry name" value="Prefoldin"/>
</dbReference>
<dbReference type="SUPFAM" id="SSF46579">
    <property type="entry name" value="Prefoldin"/>
    <property type="match status" value="1"/>
</dbReference>
<dbReference type="PANTHER" id="PTHR13345:SF9">
    <property type="entry name" value="PROTEIN UXT"/>
    <property type="match status" value="1"/>
</dbReference>
<dbReference type="Gene3D" id="1.10.287.370">
    <property type="match status" value="1"/>
</dbReference>
<dbReference type="GO" id="GO:0016592">
    <property type="term" value="C:mediator complex"/>
    <property type="evidence" value="ECO:0007669"/>
    <property type="project" value="TreeGrafter"/>
</dbReference>
<dbReference type="InterPro" id="IPR004127">
    <property type="entry name" value="Prefoldin_subunit_alpha"/>
</dbReference>
<evidence type="ECO:0000313" key="2">
    <source>
        <dbReference type="EMBL" id="CAE2256400.1"/>
    </source>
</evidence>
<reference evidence="2" key="1">
    <citation type="submission" date="2021-01" db="EMBL/GenBank/DDBJ databases">
        <authorList>
            <person name="Corre E."/>
            <person name="Pelletier E."/>
            <person name="Niang G."/>
            <person name="Scheremetjew M."/>
            <person name="Finn R."/>
            <person name="Kale V."/>
            <person name="Holt S."/>
            <person name="Cochrane G."/>
            <person name="Meng A."/>
            <person name="Brown T."/>
            <person name="Cohen L."/>
        </authorList>
    </citation>
    <scope>NUCLEOTIDE SEQUENCE</scope>
    <source>
        <strain evidence="2">CCMP 2712</strain>
    </source>
</reference>
<dbReference type="NCBIfam" id="TIGR00293">
    <property type="entry name" value="prefoldin subunit alpha"/>
    <property type="match status" value="1"/>
</dbReference>
<evidence type="ECO:0000256" key="1">
    <source>
        <dbReference type="SAM" id="MobiDB-lite"/>
    </source>
</evidence>
<dbReference type="PANTHER" id="PTHR13345">
    <property type="entry name" value="MEDIATOR OF RNA POLYMERASE II TRANSCRIPTION SUBUNIT 10"/>
    <property type="match status" value="1"/>
</dbReference>
<dbReference type="GO" id="GO:0003712">
    <property type="term" value="F:transcription coregulator activity"/>
    <property type="evidence" value="ECO:0007669"/>
    <property type="project" value="TreeGrafter"/>
</dbReference>
<feature type="compositionally biased region" description="Basic and acidic residues" evidence="1">
    <location>
        <begin position="29"/>
        <end position="55"/>
    </location>
</feature>
<protein>
    <submittedName>
        <fullName evidence="2">Uncharacterized protein</fullName>
    </submittedName>
</protein>
<dbReference type="AlphaFoldDB" id="A0A7S4J974"/>
<sequence>MSDEGDSKPVSLFKQQRQAAKGSKLQVPAHKEPKIEVRQEAPRMQEPARQEEKVKVQQGPAQRPKEDEDAISAKVDKYANFVDDVLRVKLASLIEEREEVVKDIEALEKLRSTVSLMQERGGGRMKTMVNVGCECYMQAEVPDTSSIMINVGLGFFVEMKLQEAVEFVDKRVELLQEKADRQGKEISEVHSQIEMVLKAIQEVLNIADPEVERRRMM</sequence>
<dbReference type="GO" id="GO:0045944">
    <property type="term" value="P:positive regulation of transcription by RNA polymerase II"/>
    <property type="evidence" value="ECO:0007669"/>
    <property type="project" value="TreeGrafter"/>
</dbReference>
<name>A0A7S4J974_GUITH</name>
<feature type="region of interest" description="Disordered" evidence="1">
    <location>
        <begin position="1"/>
        <end position="69"/>
    </location>
</feature>
<accession>A0A7S4J974</accession>
<dbReference type="CDD" id="cd23158">
    <property type="entry name" value="Prefoldin_UXT"/>
    <property type="match status" value="1"/>
</dbReference>